<dbReference type="InterPro" id="IPR036602">
    <property type="entry name" value="tRNA_yW-synthesising-like_sf"/>
</dbReference>
<dbReference type="SMART" id="SM00612">
    <property type="entry name" value="Kelch"/>
    <property type="match status" value="3"/>
</dbReference>
<feature type="region of interest" description="Disordered" evidence="8">
    <location>
        <begin position="1"/>
        <end position="25"/>
    </location>
</feature>
<dbReference type="GO" id="GO:0102522">
    <property type="term" value="F:tRNA 4-demethylwyosine alpha-amino-alpha-carboxypropyltransferase activity"/>
    <property type="evidence" value="ECO:0007669"/>
    <property type="project" value="UniProtKB-EC"/>
</dbReference>
<dbReference type="InterPro" id="IPR029063">
    <property type="entry name" value="SAM-dependent_MTases_sf"/>
</dbReference>
<evidence type="ECO:0000256" key="1">
    <source>
        <dbReference type="ARBA" id="ARBA00004797"/>
    </source>
</evidence>
<dbReference type="UniPathway" id="UPA00375"/>
<proteinExistence type="predicted"/>
<dbReference type="Proteomes" id="UP000594263">
    <property type="component" value="Unplaced"/>
</dbReference>
<dbReference type="Gene3D" id="2.120.10.80">
    <property type="entry name" value="Kelch-type beta propeller"/>
    <property type="match status" value="2"/>
</dbReference>
<reference evidence="10" key="1">
    <citation type="submission" date="2021-01" db="UniProtKB">
        <authorList>
            <consortium name="EnsemblPlants"/>
        </authorList>
    </citation>
    <scope>IDENTIFICATION</scope>
</reference>
<organism evidence="10 11">
    <name type="scientific">Kalanchoe fedtschenkoi</name>
    <name type="common">Lavender scallops</name>
    <name type="synonym">South American air plant</name>
    <dbReference type="NCBI Taxonomy" id="63787"/>
    <lineage>
        <taxon>Eukaryota</taxon>
        <taxon>Viridiplantae</taxon>
        <taxon>Streptophyta</taxon>
        <taxon>Embryophyta</taxon>
        <taxon>Tracheophyta</taxon>
        <taxon>Spermatophyta</taxon>
        <taxon>Magnoliopsida</taxon>
        <taxon>eudicotyledons</taxon>
        <taxon>Gunneridae</taxon>
        <taxon>Pentapetalae</taxon>
        <taxon>Saxifragales</taxon>
        <taxon>Crassulaceae</taxon>
        <taxon>Kalanchoe</taxon>
    </lineage>
</organism>
<dbReference type="AlphaFoldDB" id="A0A7N0UTL6"/>
<keyword evidence="5" id="KW-0819">tRNA processing</keyword>
<feature type="compositionally biased region" description="Polar residues" evidence="8">
    <location>
        <begin position="586"/>
        <end position="596"/>
    </location>
</feature>
<dbReference type="EnsemblPlants" id="Kaladp0084s0021.1.v1.1">
    <property type="protein sequence ID" value="Kaladp0084s0021.1.v1.1"/>
    <property type="gene ID" value="Kaladp0084s0021.v1.1"/>
</dbReference>
<feature type="domain" description="SAM-dependent methyltransferase TRM5/TYW2-type" evidence="9">
    <location>
        <begin position="737"/>
        <end position="944"/>
    </location>
</feature>
<dbReference type="Pfam" id="PF02676">
    <property type="entry name" value="TYW3"/>
    <property type="match status" value="1"/>
</dbReference>
<dbReference type="InterPro" id="IPR056744">
    <property type="entry name" value="TRM5/TYW2-like_N"/>
</dbReference>
<evidence type="ECO:0000256" key="5">
    <source>
        <dbReference type="ARBA" id="ARBA00022694"/>
    </source>
</evidence>
<dbReference type="GO" id="GO:0005737">
    <property type="term" value="C:cytoplasm"/>
    <property type="evidence" value="ECO:0007669"/>
    <property type="project" value="TreeGrafter"/>
</dbReference>
<feature type="region of interest" description="Disordered" evidence="8">
    <location>
        <begin position="583"/>
        <end position="609"/>
    </location>
</feature>
<comment type="pathway">
    <text evidence="1">tRNA modification; wybutosine-tRNA(Phe) biosynthesis.</text>
</comment>
<dbReference type="SUPFAM" id="SSF53335">
    <property type="entry name" value="S-adenosyl-L-methionine-dependent methyltransferases"/>
    <property type="match status" value="1"/>
</dbReference>
<dbReference type="SUPFAM" id="SSF111278">
    <property type="entry name" value="SSo0622-like"/>
    <property type="match status" value="1"/>
</dbReference>
<keyword evidence="2" id="KW-0489">Methyltransferase</keyword>
<evidence type="ECO:0000256" key="2">
    <source>
        <dbReference type="ARBA" id="ARBA00022603"/>
    </source>
</evidence>
<dbReference type="GO" id="GO:0031591">
    <property type="term" value="P:wybutosine biosynthetic process"/>
    <property type="evidence" value="ECO:0007669"/>
    <property type="project" value="TreeGrafter"/>
</dbReference>
<dbReference type="GO" id="GO:0008175">
    <property type="term" value="F:tRNA methyltransferase activity"/>
    <property type="evidence" value="ECO:0007669"/>
    <property type="project" value="TreeGrafter"/>
</dbReference>
<dbReference type="PANTHER" id="PTHR23245:SF25">
    <property type="entry name" value="TRNA WYBUTOSINE-SYNTHESIZING PROTEIN 2 HOMOLOG"/>
    <property type="match status" value="1"/>
</dbReference>
<evidence type="ECO:0000259" key="9">
    <source>
        <dbReference type="PROSITE" id="PS51684"/>
    </source>
</evidence>
<dbReference type="InterPro" id="IPR030382">
    <property type="entry name" value="MeTrfase_TRM5/TYW2"/>
</dbReference>
<dbReference type="Gene3D" id="3.40.50.150">
    <property type="entry name" value="Vaccinia Virus protein VP39"/>
    <property type="match status" value="1"/>
</dbReference>
<dbReference type="PANTHER" id="PTHR23245">
    <property type="entry name" value="TRNA METHYLTRANSFERASE"/>
    <property type="match status" value="1"/>
</dbReference>
<evidence type="ECO:0000256" key="7">
    <source>
        <dbReference type="ARBA" id="ARBA00049400"/>
    </source>
</evidence>
<evidence type="ECO:0000256" key="6">
    <source>
        <dbReference type="ARBA" id="ARBA00049202"/>
    </source>
</evidence>
<dbReference type="InterPro" id="IPR006652">
    <property type="entry name" value="Kelch_1"/>
</dbReference>
<name>A0A7N0UTL6_KALFE</name>
<evidence type="ECO:0000256" key="3">
    <source>
        <dbReference type="ARBA" id="ARBA00022679"/>
    </source>
</evidence>
<dbReference type="InterPro" id="IPR015915">
    <property type="entry name" value="Kelch-typ_b-propeller"/>
</dbReference>
<dbReference type="InterPro" id="IPR003827">
    <property type="entry name" value="tRNA_yW-synthesising"/>
</dbReference>
<dbReference type="Gene3D" id="3.30.300.110">
    <property type="entry name" value="Met-10+ protein-like domains"/>
    <property type="match status" value="1"/>
</dbReference>
<dbReference type="FunFam" id="3.40.50.150:FF:000131">
    <property type="entry name" value="tRNA wybutosine-synthesizing protein 2/3/4"/>
    <property type="match status" value="1"/>
</dbReference>
<sequence>MEFEKRKAATLSSLGAAETDKSPKGSLDTPIIPLLNVINRHPSYYTTSSCSGRISILSTPTSSTAHKKARGGSWLFITHDFADKDAVLDALFRVDDADASAQQCDVVFRFEPLIIAVECRDVASAQTIVSLAIAAGFRESGITSVGKRVIVGIRCSIRMEVPLGETGRVLVSTEYVEFLVGVANQKMEANRKRTDGFFQALLGNGFGGLGVAEMKDCAEINEVADSINGGVEQTQLEKTAIDGGLGASDCLPIAPMTIDGEPVERLFLWGHTACTVDDQKKVLVYGGFGGMGRHARRNDCLLLDPLGGALDVVKVENSPPPRLGHTASMVGKHMFVIGGRADPVNILNDVWVLDTVTNIWKQLECGGSAFAPRHRHAAAVVGSKIYIYGGLNNDTVFSSFHVLDTINLKWIEIPCSTDWPGARHSHAMVATESQLFIFGGCGTDKVLGELFSFDVRTHRWQKEQINGKVPRAQFSHLMFVYKHFIGIMGGCPVNKACKEIALADLKLRAWKHIPLNSAGKDLLVRSTANVVDDSLVIVGGGAACYAFGTKFSEPLTINLLPIISATGAISRNEKAQNCDVEKPYVSRSSDVPSNDSAEAVPQSHESSIESETGISHSFVLLERDFAKVGKDLLKKHGWLDLTRKAYSREDGKHICFPVTNKFCSLLHAEKSLEKTAPLSSDPLPTLCKLGATIIMNDAGEFRKPSHPPAKIMREAVASLLKRQDMAEDLLEELPARWERLGDIVVLPESSFKNKMWDSLGNELWSTVAKSLGARRLARQGRVASTGTRDSTLEILVGENGWVEHRENGIVYSFDATKCMFSWGNLSEKLRMAGMNCRDEVVVDLFAGIGYFVLPFLVRANAKLVYACEWNLNAIEALRRNLEANSVADRCIVLEGDNRLTAPKGVANRVNLGLLPTSELSWETAVRALRFFFFYFPYPIQSAFF</sequence>
<keyword evidence="3" id="KW-0808">Transferase</keyword>
<keyword evidence="11" id="KW-1185">Reference proteome</keyword>
<keyword evidence="4" id="KW-0949">S-adenosyl-L-methionine</keyword>
<comment type="catalytic activity">
    <reaction evidence="7">
        <text>4-demethylwyosine(37) in tRNA(Phe) + S-adenosyl-L-methionine = 4-demethyl-7-[(3S)-3-amino-3-carboxypropyl]wyosine(37) in tRNA(Phe) + S-methyl-5'-thioadenosine + H(+)</text>
        <dbReference type="Rhea" id="RHEA:36355"/>
        <dbReference type="Rhea" id="RHEA-COMP:10164"/>
        <dbReference type="Rhea" id="RHEA-COMP:10378"/>
        <dbReference type="ChEBI" id="CHEBI:15378"/>
        <dbReference type="ChEBI" id="CHEBI:17509"/>
        <dbReference type="ChEBI" id="CHEBI:59789"/>
        <dbReference type="ChEBI" id="CHEBI:64315"/>
        <dbReference type="ChEBI" id="CHEBI:73550"/>
        <dbReference type="EC" id="2.5.1.114"/>
    </reaction>
</comment>
<accession>A0A7N0UTL6</accession>
<dbReference type="SUPFAM" id="SSF117281">
    <property type="entry name" value="Kelch motif"/>
    <property type="match status" value="1"/>
</dbReference>
<comment type="catalytic activity">
    <reaction evidence="6">
        <text>4-demethyl-7-[(3S)-3-amino-3-carboxypropyl]wyosine(37) in tRNA(Phe) + S-adenosyl-L-methionine = 7-[(3S)-3-amino-3-carboxypropyl]wyosine(37) in tRNA(Phe) + S-adenosyl-L-homocysteine + H(+)</text>
        <dbReference type="Rhea" id="RHEA:36635"/>
        <dbReference type="Rhea" id="RHEA-COMP:10378"/>
        <dbReference type="Rhea" id="RHEA-COMP:10379"/>
        <dbReference type="ChEBI" id="CHEBI:15378"/>
        <dbReference type="ChEBI" id="CHEBI:57856"/>
        <dbReference type="ChEBI" id="CHEBI:59789"/>
        <dbReference type="ChEBI" id="CHEBI:73543"/>
        <dbReference type="ChEBI" id="CHEBI:73550"/>
        <dbReference type="EC" id="2.1.1.282"/>
    </reaction>
</comment>
<protein>
    <recommendedName>
        <fullName evidence="9">SAM-dependent methyltransferase TRM5/TYW2-type domain-containing protein</fullName>
    </recommendedName>
</protein>
<evidence type="ECO:0000313" key="10">
    <source>
        <dbReference type="EnsemblPlants" id="Kaladp0084s0021.1.v1.1"/>
    </source>
</evidence>
<dbReference type="Gene3D" id="3.30.1960.10">
    <property type="entry name" value="tRNA wybutosine-synthesizing-like"/>
    <property type="match status" value="1"/>
</dbReference>
<evidence type="ECO:0000256" key="8">
    <source>
        <dbReference type="SAM" id="MobiDB-lite"/>
    </source>
</evidence>
<dbReference type="Pfam" id="PF02475">
    <property type="entry name" value="TRM5-TYW2_MTfase"/>
    <property type="match status" value="1"/>
</dbReference>
<dbReference type="InterPro" id="IPR056743">
    <property type="entry name" value="TRM5-TYW2-like_MTfase"/>
</dbReference>
<evidence type="ECO:0000313" key="11">
    <source>
        <dbReference type="Proteomes" id="UP000594263"/>
    </source>
</evidence>
<dbReference type="PROSITE" id="PS51684">
    <property type="entry name" value="SAM_MT_TRM5_TYW2"/>
    <property type="match status" value="1"/>
</dbReference>
<evidence type="ECO:0000256" key="4">
    <source>
        <dbReference type="ARBA" id="ARBA00022691"/>
    </source>
</evidence>
<dbReference type="Pfam" id="PF25133">
    <property type="entry name" value="TYW2_N_2"/>
    <property type="match status" value="1"/>
</dbReference>
<dbReference type="GO" id="GO:0030488">
    <property type="term" value="P:tRNA methylation"/>
    <property type="evidence" value="ECO:0007669"/>
    <property type="project" value="TreeGrafter"/>
</dbReference>
<dbReference type="Gramene" id="Kaladp0084s0021.1.v1.1">
    <property type="protein sequence ID" value="Kaladp0084s0021.1.v1.1"/>
    <property type="gene ID" value="Kaladp0084s0021.v1.1"/>
</dbReference>
<dbReference type="Pfam" id="PF24681">
    <property type="entry name" value="Kelch_KLHDC2_KLHL20_DRC7"/>
    <property type="match status" value="1"/>
</dbReference>